<dbReference type="InterPro" id="IPR000595">
    <property type="entry name" value="cNMP-bd_dom"/>
</dbReference>
<accession>A0AAN2BJN0</accession>
<evidence type="ECO:0000313" key="2">
    <source>
        <dbReference type="EMBL" id="BCD97114.1"/>
    </source>
</evidence>
<protein>
    <recommendedName>
        <fullName evidence="1">Cyclic nucleotide-binding domain-containing protein</fullName>
    </recommendedName>
</protein>
<dbReference type="InterPro" id="IPR014710">
    <property type="entry name" value="RmlC-like_jellyroll"/>
</dbReference>
<dbReference type="Proteomes" id="UP001320119">
    <property type="component" value="Chromosome"/>
</dbReference>
<feature type="domain" description="Cyclic nucleotide-binding" evidence="1">
    <location>
        <begin position="19"/>
        <end position="90"/>
    </location>
</feature>
<dbReference type="PROSITE" id="PS50042">
    <property type="entry name" value="CNMP_BINDING_3"/>
    <property type="match status" value="1"/>
</dbReference>
<proteinExistence type="predicted"/>
<dbReference type="SUPFAM" id="SSF51206">
    <property type="entry name" value="cAMP-binding domain-like"/>
    <property type="match status" value="1"/>
</dbReference>
<dbReference type="AlphaFoldDB" id="A0AAN2BJN0"/>
<gene>
    <name evidence="2" type="ORF">MARGE09_P1314</name>
</gene>
<sequence length="200" mass="22471">MNFMALAKTIGKPIKKKKGEHLFQQGTNSHCIYWLGSGLLKAYYTTSDGKELIKSFISPENIIGNLSSAYSGEPCSFGLMCLEDSQLLEIPFAAIYKHSQTDHALANHMVELLLQLAMKKEKREYEFLCLSAEERYRAFVQEAPDVVSKITQNDLAKYLGITGVGLSRIKKRVKGTSKNSDFFCESKEAPPGEPQFTWCK</sequence>
<reference evidence="2 3" key="1">
    <citation type="journal article" date="2022" name="IScience">
        <title>An ultrasensitive nanofiber-based assay for enzymatic hydrolysis and deep-sea microbial degradation of cellulose.</title>
        <authorList>
            <person name="Tsudome M."/>
            <person name="Tachioka M."/>
            <person name="Miyazaki M."/>
            <person name="Uchimura K."/>
            <person name="Tsuda M."/>
            <person name="Takaki Y."/>
            <person name="Deguchi S."/>
        </authorList>
    </citation>
    <scope>NUCLEOTIDE SEQUENCE [LARGE SCALE GENOMIC DNA]</scope>
    <source>
        <strain evidence="2 3">GE09</strain>
    </source>
</reference>
<dbReference type="Pfam" id="PF00027">
    <property type="entry name" value="cNMP_binding"/>
    <property type="match status" value="1"/>
</dbReference>
<evidence type="ECO:0000313" key="3">
    <source>
        <dbReference type="Proteomes" id="UP001320119"/>
    </source>
</evidence>
<dbReference type="InterPro" id="IPR018490">
    <property type="entry name" value="cNMP-bd_dom_sf"/>
</dbReference>
<dbReference type="KEGG" id="marq:MARGE09_P1314"/>
<dbReference type="EMBL" id="AP023086">
    <property type="protein sequence ID" value="BCD97114.1"/>
    <property type="molecule type" value="Genomic_DNA"/>
</dbReference>
<dbReference type="CDD" id="cd00038">
    <property type="entry name" value="CAP_ED"/>
    <property type="match status" value="1"/>
</dbReference>
<dbReference type="Gene3D" id="2.60.120.10">
    <property type="entry name" value="Jelly Rolls"/>
    <property type="match status" value="1"/>
</dbReference>
<keyword evidence="3" id="KW-1185">Reference proteome</keyword>
<evidence type="ECO:0000259" key="1">
    <source>
        <dbReference type="PROSITE" id="PS50042"/>
    </source>
</evidence>
<organism evidence="2 3">
    <name type="scientific">Marinagarivorans cellulosilyticus</name>
    <dbReference type="NCBI Taxonomy" id="2721545"/>
    <lineage>
        <taxon>Bacteria</taxon>
        <taxon>Pseudomonadati</taxon>
        <taxon>Pseudomonadota</taxon>
        <taxon>Gammaproteobacteria</taxon>
        <taxon>Cellvibrionales</taxon>
        <taxon>Cellvibrionaceae</taxon>
        <taxon>Marinagarivorans</taxon>
    </lineage>
</organism>
<name>A0AAN2BJN0_9GAMM</name>